<dbReference type="Pfam" id="PF25601">
    <property type="entry name" value="AAA_lid_14"/>
    <property type="match status" value="1"/>
</dbReference>
<keyword evidence="4" id="KW-0804">Transcription</keyword>
<evidence type="ECO:0000256" key="2">
    <source>
        <dbReference type="ARBA" id="ARBA00022840"/>
    </source>
</evidence>
<dbReference type="InterPro" id="IPR002078">
    <property type="entry name" value="Sigma_54_int"/>
</dbReference>
<evidence type="ECO:0000256" key="4">
    <source>
        <dbReference type="ARBA" id="ARBA00023163"/>
    </source>
</evidence>
<dbReference type="Gene3D" id="1.10.10.60">
    <property type="entry name" value="Homeodomain-like"/>
    <property type="match status" value="1"/>
</dbReference>
<dbReference type="PANTHER" id="PTHR32071:SF121">
    <property type="entry name" value="SIGMA L-DEPENDENT TRANSCRIPTIONAL REGULATOR YQIR-RELATED"/>
    <property type="match status" value="1"/>
</dbReference>
<evidence type="ECO:0000313" key="9">
    <source>
        <dbReference type="Proteomes" id="UP000192790"/>
    </source>
</evidence>
<sequence length="488" mass="56173">MIDYIELYENALDNIGEGLYILDNQGNFLYVNRALLKMTGYSRSELLRYTVRKLVEENKIDTSITDIVFATKQEVTMCQNIRKKNDTIYQQLLTASPIFDSEGNIKYIVAIARDVEELYKKYTHARMTKVISYLESKSANPYSEEDIVAESPEMKRLLESASQVADVDSAVLINGESGTGKEVIAHYIHDSSSRKDKEMVEVNCAAFPEALLEAELFGYEKGSFTGALNTGKQGLIEAADGSTLFLDEIDSLPLNLQGKILRVLETKTIKKIGSVKTQYVDFRLIAASNADLKRCVQEKRFREDLFYRLNVIPLLIPPLRNRKADIRPLAQYFLDFFCQKYDKVKYFSENVFSRMEQYEWQGNVRELRNFVERMVVMSSTSDIIINDIPEGMLEHMEVPEQRRRARFQEPARAERQREDVLSPGILKEEERFSLKDYLEQCEKHVIEEALEKCGTMESAAKILKINQSTISRKKAKYSIKSGYQRSEP</sequence>
<dbReference type="InterPro" id="IPR001610">
    <property type="entry name" value="PAC"/>
</dbReference>
<dbReference type="Pfam" id="PF00158">
    <property type="entry name" value="Sigma54_activat"/>
    <property type="match status" value="1"/>
</dbReference>
<dbReference type="InterPro" id="IPR000014">
    <property type="entry name" value="PAS"/>
</dbReference>
<evidence type="ECO:0000313" key="8">
    <source>
        <dbReference type="EMBL" id="SMC42311.1"/>
    </source>
</evidence>
<dbReference type="FunFam" id="3.40.50.300:FF:000006">
    <property type="entry name" value="DNA-binding transcriptional regulator NtrC"/>
    <property type="match status" value="1"/>
</dbReference>
<dbReference type="InterPro" id="IPR058031">
    <property type="entry name" value="AAA_lid_NorR"/>
</dbReference>
<name>A0A1W1Z2K6_9FIRM</name>
<feature type="domain" description="Sigma-54 factor interaction" evidence="5">
    <location>
        <begin position="147"/>
        <end position="376"/>
    </location>
</feature>
<dbReference type="InterPro" id="IPR035965">
    <property type="entry name" value="PAS-like_dom_sf"/>
</dbReference>
<dbReference type="Gene3D" id="3.30.450.20">
    <property type="entry name" value="PAS domain"/>
    <property type="match status" value="1"/>
</dbReference>
<dbReference type="STRING" id="1122930.SAMN02745168_0865"/>
<dbReference type="CDD" id="cd00009">
    <property type="entry name" value="AAA"/>
    <property type="match status" value="1"/>
</dbReference>
<dbReference type="SUPFAM" id="SSF55785">
    <property type="entry name" value="PYP-like sensor domain (PAS domain)"/>
    <property type="match status" value="1"/>
</dbReference>
<dbReference type="PROSITE" id="PS50045">
    <property type="entry name" value="SIGMA54_INTERACT_4"/>
    <property type="match status" value="1"/>
</dbReference>
<dbReference type="Proteomes" id="UP000192790">
    <property type="component" value="Unassembled WGS sequence"/>
</dbReference>
<dbReference type="Gene3D" id="1.10.8.60">
    <property type="match status" value="1"/>
</dbReference>
<dbReference type="InterPro" id="IPR000700">
    <property type="entry name" value="PAS-assoc_C"/>
</dbReference>
<evidence type="ECO:0000259" key="7">
    <source>
        <dbReference type="PROSITE" id="PS50113"/>
    </source>
</evidence>
<feature type="domain" description="PAC" evidence="7">
    <location>
        <begin position="71"/>
        <end position="127"/>
    </location>
</feature>
<evidence type="ECO:0000256" key="1">
    <source>
        <dbReference type="ARBA" id="ARBA00022741"/>
    </source>
</evidence>
<dbReference type="InterPro" id="IPR003593">
    <property type="entry name" value="AAA+_ATPase"/>
</dbReference>
<dbReference type="EMBL" id="FWXW01000001">
    <property type="protein sequence ID" value="SMC42311.1"/>
    <property type="molecule type" value="Genomic_DNA"/>
</dbReference>
<keyword evidence="1" id="KW-0547">Nucleotide-binding</keyword>
<dbReference type="AlphaFoldDB" id="A0A1W1Z2K6"/>
<dbReference type="SMART" id="SM00091">
    <property type="entry name" value="PAS"/>
    <property type="match status" value="1"/>
</dbReference>
<dbReference type="Pfam" id="PF02954">
    <property type="entry name" value="HTH_8"/>
    <property type="match status" value="1"/>
</dbReference>
<evidence type="ECO:0000259" key="6">
    <source>
        <dbReference type="PROSITE" id="PS50112"/>
    </source>
</evidence>
<dbReference type="PROSITE" id="PS00675">
    <property type="entry name" value="SIGMA54_INTERACT_1"/>
    <property type="match status" value="1"/>
</dbReference>
<gene>
    <name evidence="8" type="ORF">SAMN02745168_0865</name>
</gene>
<protein>
    <submittedName>
        <fullName evidence="8">PAS domain S-box-containing protein</fullName>
    </submittedName>
</protein>
<dbReference type="PANTHER" id="PTHR32071">
    <property type="entry name" value="TRANSCRIPTIONAL REGULATORY PROTEIN"/>
    <property type="match status" value="1"/>
</dbReference>
<dbReference type="OrthoDB" id="9803970at2"/>
<organism evidence="8 9">
    <name type="scientific">Papillibacter cinnamivorans DSM 12816</name>
    <dbReference type="NCBI Taxonomy" id="1122930"/>
    <lineage>
        <taxon>Bacteria</taxon>
        <taxon>Bacillati</taxon>
        <taxon>Bacillota</taxon>
        <taxon>Clostridia</taxon>
        <taxon>Eubacteriales</taxon>
        <taxon>Oscillospiraceae</taxon>
        <taxon>Papillibacter</taxon>
    </lineage>
</organism>
<feature type="domain" description="PAS" evidence="6">
    <location>
        <begin position="4"/>
        <end position="47"/>
    </location>
</feature>
<dbReference type="Gene3D" id="3.40.50.300">
    <property type="entry name" value="P-loop containing nucleotide triphosphate hydrolases"/>
    <property type="match status" value="1"/>
</dbReference>
<dbReference type="NCBIfam" id="TIGR00229">
    <property type="entry name" value="sensory_box"/>
    <property type="match status" value="1"/>
</dbReference>
<dbReference type="GO" id="GO:0006355">
    <property type="term" value="P:regulation of DNA-templated transcription"/>
    <property type="evidence" value="ECO:0007669"/>
    <property type="project" value="InterPro"/>
</dbReference>
<dbReference type="GO" id="GO:0005524">
    <property type="term" value="F:ATP binding"/>
    <property type="evidence" value="ECO:0007669"/>
    <property type="project" value="UniProtKB-KW"/>
</dbReference>
<keyword evidence="2" id="KW-0067">ATP-binding</keyword>
<dbReference type="InterPro" id="IPR009057">
    <property type="entry name" value="Homeodomain-like_sf"/>
</dbReference>
<dbReference type="PROSITE" id="PS50113">
    <property type="entry name" value="PAC"/>
    <property type="match status" value="1"/>
</dbReference>
<keyword evidence="3" id="KW-0805">Transcription regulation</keyword>
<dbReference type="InterPro" id="IPR027417">
    <property type="entry name" value="P-loop_NTPase"/>
</dbReference>
<reference evidence="8 9" key="1">
    <citation type="submission" date="2017-04" db="EMBL/GenBank/DDBJ databases">
        <authorList>
            <person name="Afonso C.L."/>
            <person name="Miller P.J."/>
            <person name="Scott M.A."/>
            <person name="Spackman E."/>
            <person name="Goraichik I."/>
            <person name="Dimitrov K.M."/>
            <person name="Suarez D.L."/>
            <person name="Swayne D.E."/>
        </authorList>
    </citation>
    <scope>NUCLEOTIDE SEQUENCE [LARGE SCALE GENOMIC DNA]</scope>
    <source>
        <strain evidence="8 9">DSM 12816</strain>
    </source>
</reference>
<dbReference type="InterPro" id="IPR002197">
    <property type="entry name" value="HTH_Fis"/>
</dbReference>
<dbReference type="PROSITE" id="PS50112">
    <property type="entry name" value="PAS"/>
    <property type="match status" value="1"/>
</dbReference>
<dbReference type="SMART" id="SM00086">
    <property type="entry name" value="PAC"/>
    <property type="match status" value="1"/>
</dbReference>
<dbReference type="InterPro" id="IPR025662">
    <property type="entry name" value="Sigma_54_int_dom_ATP-bd_1"/>
</dbReference>
<dbReference type="Pfam" id="PF00989">
    <property type="entry name" value="PAS"/>
    <property type="match status" value="1"/>
</dbReference>
<evidence type="ECO:0000256" key="3">
    <source>
        <dbReference type="ARBA" id="ARBA00023015"/>
    </source>
</evidence>
<keyword evidence="9" id="KW-1185">Reference proteome</keyword>
<dbReference type="GO" id="GO:0043565">
    <property type="term" value="F:sequence-specific DNA binding"/>
    <property type="evidence" value="ECO:0007669"/>
    <property type="project" value="InterPro"/>
</dbReference>
<dbReference type="CDD" id="cd00130">
    <property type="entry name" value="PAS"/>
    <property type="match status" value="1"/>
</dbReference>
<dbReference type="InterPro" id="IPR013767">
    <property type="entry name" value="PAS_fold"/>
</dbReference>
<dbReference type="SMART" id="SM00382">
    <property type="entry name" value="AAA"/>
    <property type="match status" value="1"/>
</dbReference>
<evidence type="ECO:0000259" key="5">
    <source>
        <dbReference type="PROSITE" id="PS50045"/>
    </source>
</evidence>
<proteinExistence type="predicted"/>
<dbReference type="SUPFAM" id="SSF52540">
    <property type="entry name" value="P-loop containing nucleoside triphosphate hydrolases"/>
    <property type="match status" value="1"/>
</dbReference>
<dbReference type="SUPFAM" id="SSF46689">
    <property type="entry name" value="Homeodomain-like"/>
    <property type="match status" value="1"/>
</dbReference>
<accession>A0A1W1Z2K6</accession>